<keyword evidence="3" id="KW-1185">Reference proteome</keyword>
<evidence type="ECO:0000313" key="3">
    <source>
        <dbReference type="Proteomes" id="UP000646776"/>
    </source>
</evidence>
<reference evidence="2" key="2">
    <citation type="submission" date="2020-09" db="EMBL/GenBank/DDBJ databases">
        <authorList>
            <person name="Sun Q."/>
            <person name="Ohkuma M."/>
        </authorList>
    </citation>
    <scope>NUCLEOTIDE SEQUENCE</scope>
    <source>
        <strain evidence="2">JCM 4125</strain>
    </source>
</reference>
<accession>A0A918HLT3</accession>
<dbReference type="AlphaFoldDB" id="A0A918HLT3"/>
<feature type="region of interest" description="Disordered" evidence="1">
    <location>
        <begin position="189"/>
        <end position="213"/>
    </location>
</feature>
<dbReference type="EMBL" id="BMSA01000024">
    <property type="protein sequence ID" value="GGT78611.1"/>
    <property type="molecule type" value="Genomic_DNA"/>
</dbReference>
<sequence length="213" mass="22542">MDVAGPGRGHGGRFRITRGFMTPHAGHAEVHMIEGAIVGVVTTALTEGVRFLYQQAQELISARRARKATEATRTPPEGVFLGEVRVVPDDPSVLDDYADTFDQLLSTESLVLLQSGHTVDPADEDQMLAAARLRALLENVTGRRITFVGEPDRPPSGTPFVRGEAEADIVRGEQAGVRADEIGDGARVTGRSTAKEVGPGAGSYGVRAGKISG</sequence>
<reference evidence="2" key="1">
    <citation type="journal article" date="2014" name="Int. J. Syst. Evol. Microbiol.">
        <title>Complete genome sequence of Corynebacterium casei LMG S-19264T (=DSM 44701T), isolated from a smear-ripened cheese.</title>
        <authorList>
            <consortium name="US DOE Joint Genome Institute (JGI-PGF)"/>
            <person name="Walter F."/>
            <person name="Albersmeier A."/>
            <person name="Kalinowski J."/>
            <person name="Ruckert C."/>
        </authorList>
    </citation>
    <scope>NUCLEOTIDE SEQUENCE</scope>
    <source>
        <strain evidence="2">JCM 4125</strain>
    </source>
</reference>
<gene>
    <name evidence="2" type="ORF">GCM10010226_66030</name>
</gene>
<organism evidence="2 3">
    <name type="scientific">Streptomyces phaeofaciens</name>
    <dbReference type="NCBI Taxonomy" id="68254"/>
    <lineage>
        <taxon>Bacteria</taxon>
        <taxon>Bacillati</taxon>
        <taxon>Actinomycetota</taxon>
        <taxon>Actinomycetes</taxon>
        <taxon>Kitasatosporales</taxon>
        <taxon>Streptomycetaceae</taxon>
        <taxon>Streptomyces</taxon>
    </lineage>
</organism>
<evidence type="ECO:0000256" key="1">
    <source>
        <dbReference type="SAM" id="MobiDB-lite"/>
    </source>
</evidence>
<evidence type="ECO:0000313" key="2">
    <source>
        <dbReference type="EMBL" id="GGT78611.1"/>
    </source>
</evidence>
<protein>
    <submittedName>
        <fullName evidence="2">Uncharacterized protein</fullName>
    </submittedName>
</protein>
<comment type="caution">
    <text evidence="2">The sequence shown here is derived from an EMBL/GenBank/DDBJ whole genome shotgun (WGS) entry which is preliminary data.</text>
</comment>
<name>A0A918HLT3_9ACTN</name>
<dbReference type="Proteomes" id="UP000646776">
    <property type="component" value="Unassembled WGS sequence"/>
</dbReference>
<proteinExistence type="predicted"/>